<name>A0ABD1PIF3_9LAMI</name>
<dbReference type="EMBL" id="JBFOLJ010000019">
    <property type="protein sequence ID" value="KAL2463666.1"/>
    <property type="molecule type" value="Genomic_DNA"/>
</dbReference>
<evidence type="ECO:0000313" key="2">
    <source>
        <dbReference type="EMBL" id="KAL2463699.1"/>
    </source>
</evidence>
<reference evidence="3" key="1">
    <citation type="submission" date="2024-07" db="EMBL/GenBank/DDBJ databases">
        <title>Two chromosome-level genome assemblies of Korean endemic species Abeliophyllum distichum and Forsythia ovata (Oleaceae).</title>
        <authorList>
            <person name="Jang H."/>
        </authorList>
    </citation>
    <scope>NUCLEOTIDE SEQUENCE [LARGE SCALE GENOMIC DNA]</scope>
</reference>
<evidence type="ECO:0000313" key="3">
    <source>
        <dbReference type="Proteomes" id="UP001604277"/>
    </source>
</evidence>
<reference evidence="2" key="2">
    <citation type="submission" date="2024-07" db="EMBL/GenBank/DDBJ databases">
        <title>Two chromosome-level genome assemblies of Korean endemic species Abeliophyllum distichum and Forsythia ovata (Oleaceae).</title>
        <authorList>
            <person name="Mun J.H."/>
        </authorList>
    </citation>
    <scope>NUCLEOTIDE SEQUENCE</scope>
    <source>
        <strain evidence="2">KNKB202402200001</strain>
        <tissue evidence="2">Leaf</tissue>
    </source>
</reference>
<dbReference type="AlphaFoldDB" id="A0ABD1PIF3"/>
<comment type="caution">
    <text evidence="2">The sequence shown here is derived from an EMBL/GenBank/DDBJ whole genome shotgun (WGS) entry which is preliminary data.</text>
</comment>
<protein>
    <submittedName>
        <fullName evidence="2">Uncharacterized protein</fullName>
    </submittedName>
</protein>
<sequence length="134" mass="14348">MRDKAMKKILRRRTDFVARGGWRRGLIGGELCWGDASEGGEVEGVEDFEAEDFGTDDFGADTRDDDLSTGTGKAFGVAVGDLLFFGDGADFGKDALRVGKGEESAATSPTAARKMSAKTNTWQAIFDSTIVNLL</sequence>
<accession>A0ABD1PIF3</accession>
<evidence type="ECO:0000313" key="1">
    <source>
        <dbReference type="EMBL" id="KAL2463666.1"/>
    </source>
</evidence>
<dbReference type="Proteomes" id="UP001604277">
    <property type="component" value="Unassembled WGS sequence"/>
</dbReference>
<gene>
    <name evidence="1" type="ORF">Fot_53322</name>
    <name evidence="2" type="ORF">Fot_53355</name>
</gene>
<organism evidence="2 3">
    <name type="scientific">Forsythia ovata</name>
    <dbReference type="NCBI Taxonomy" id="205694"/>
    <lineage>
        <taxon>Eukaryota</taxon>
        <taxon>Viridiplantae</taxon>
        <taxon>Streptophyta</taxon>
        <taxon>Embryophyta</taxon>
        <taxon>Tracheophyta</taxon>
        <taxon>Spermatophyta</taxon>
        <taxon>Magnoliopsida</taxon>
        <taxon>eudicotyledons</taxon>
        <taxon>Gunneridae</taxon>
        <taxon>Pentapetalae</taxon>
        <taxon>asterids</taxon>
        <taxon>lamiids</taxon>
        <taxon>Lamiales</taxon>
        <taxon>Oleaceae</taxon>
        <taxon>Forsythieae</taxon>
        <taxon>Forsythia</taxon>
    </lineage>
</organism>
<keyword evidence="3" id="KW-1185">Reference proteome</keyword>
<dbReference type="EMBL" id="JBFOLJ010000019">
    <property type="protein sequence ID" value="KAL2463699.1"/>
    <property type="molecule type" value="Genomic_DNA"/>
</dbReference>
<proteinExistence type="predicted"/>